<dbReference type="Proteomes" id="UP000239494">
    <property type="component" value="Unassembled WGS sequence"/>
</dbReference>
<gene>
    <name evidence="2" type="ORF">CLV43_104647</name>
</gene>
<dbReference type="AlphaFoldDB" id="A0A2T0TAX9"/>
<evidence type="ECO:0008006" key="4">
    <source>
        <dbReference type="Google" id="ProtNLM"/>
    </source>
</evidence>
<name>A0A2T0TAX9_9PSEU</name>
<keyword evidence="1" id="KW-0472">Membrane</keyword>
<accession>A0A2T0TAX9</accession>
<proteinExistence type="predicted"/>
<evidence type="ECO:0000313" key="3">
    <source>
        <dbReference type="Proteomes" id="UP000239494"/>
    </source>
</evidence>
<dbReference type="EMBL" id="PVTF01000004">
    <property type="protein sequence ID" value="PRY42810.1"/>
    <property type="molecule type" value="Genomic_DNA"/>
</dbReference>
<comment type="caution">
    <text evidence="2">The sequence shown here is derived from an EMBL/GenBank/DDBJ whole genome shotgun (WGS) entry which is preliminary data.</text>
</comment>
<keyword evidence="1" id="KW-0812">Transmembrane</keyword>
<dbReference type="RefSeq" id="WP_106188166.1">
    <property type="nucleotide sequence ID" value="NZ_PVTF01000004.1"/>
</dbReference>
<feature type="transmembrane region" description="Helical" evidence="1">
    <location>
        <begin position="70"/>
        <end position="91"/>
    </location>
</feature>
<feature type="transmembrane region" description="Helical" evidence="1">
    <location>
        <begin position="12"/>
        <end position="33"/>
    </location>
</feature>
<keyword evidence="1" id="KW-1133">Transmembrane helix</keyword>
<evidence type="ECO:0000256" key="1">
    <source>
        <dbReference type="SAM" id="Phobius"/>
    </source>
</evidence>
<dbReference type="OrthoDB" id="3691911at2"/>
<sequence>MANTDRLLRFALRLDGVASAGLGLLTLPFGTALGLPSPVALGLGAFLVAYGAGVFLVGTRPVVNRTVVKVVVLGNVLWAVDSALTVELGWFPLTTAGVVLVVLQAVAVAGFAALQVFGLNAAARVDA</sequence>
<reference evidence="2 3" key="1">
    <citation type="submission" date="2018-03" db="EMBL/GenBank/DDBJ databases">
        <title>Genomic Encyclopedia of Archaeal and Bacterial Type Strains, Phase II (KMG-II): from individual species to whole genera.</title>
        <authorList>
            <person name="Goeker M."/>
        </authorList>
    </citation>
    <scope>NUCLEOTIDE SEQUENCE [LARGE SCALE GENOMIC DNA]</scope>
    <source>
        <strain evidence="2 3">DSM 44720</strain>
    </source>
</reference>
<keyword evidence="3" id="KW-1185">Reference proteome</keyword>
<feature type="transmembrane region" description="Helical" evidence="1">
    <location>
        <begin position="39"/>
        <end position="58"/>
    </location>
</feature>
<feature type="transmembrane region" description="Helical" evidence="1">
    <location>
        <begin position="97"/>
        <end position="123"/>
    </location>
</feature>
<evidence type="ECO:0000313" key="2">
    <source>
        <dbReference type="EMBL" id="PRY42810.1"/>
    </source>
</evidence>
<protein>
    <recommendedName>
        <fullName evidence="4">Integral membrane protein</fullName>
    </recommendedName>
</protein>
<organism evidence="2 3">
    <name type="scientific">Umezawaea tangerina</name>
    <dbReference type="NCBI Taxonomy" id="84725"/>
    <lineage>
        <taxon>Bacteria</taxon>
        <taxon>Bacillati</taxon>
        <taxon>Actinomycetota</taxon>
        <taxon>Actinomycetes</taxon>
        <taxon>Pseudonocardiales</taxon>
        <taxon>Pseudonocardiaceae</taxon>
        <taxon>Umezawaea</taxon>
    </lineage>
</organism>